<evidence type="ECO:0000313" key="3">
    <source>
        <dbReference type="Proteomes" id="UP000467840"/>
    </source>
</evidence>
<feature type="compositionally biased region" description="Polar residues" evidence="1">
    <location>
        <begin position="148"/>
        <end position="162"/>
    </location>
</feature>
<reference evidence="2 3" key="1">
    <citation type="journal article" date="2020" name="Mol. Plant">
        <title>The Chromosome-Based Rubber Tree Genome Provides New Insights into Spurge Genome Evolution and Rubber Biosynthesis.</title>
        <authorList>
            <person name="Liu J."/>
            <person name="Shi C."/>
            <person name="Shi C.C."/>
            <person name="Li W."/>
            <person name="Zhang Q.J."/>
            <person name="Zhang Y."/>
            <person name="Li K."/>
            <person name="Lu H.F."/>
            <person name="Shi C."/>
            <person name="Zhu S.T."/>
            <person name="Xiao Z.Y."/>
            <person name="Nan H."/>
            <person name="Yue Y."/>
            <person name="Zhu X.G."/>
            <person name="Wu Y."/>
            <person name="Hong X.N."/>
            <person name="Fan G.Y."/>
            <person name="Tong Y."/>
            <person name="Zhang D."/>
            <person name="Mao C.L."/>
            <person name="Liu Y.L."/>
            <person name="Hao S.J."/>
            <person name="Liu W.Q."/>
            <person name="Lv M.Q."/>
            <person name="Zhang H.B."/>
            <person name="Liu Y."/>
            <person name="Hu-Tang G.R."/>
            <person name="Wang J.P."/>
            <person name="Wang J.H."/>
            <person name="Sun Y.H."/>
            <person name="Ni S.B."/>
            <person name="Chen W.B."/>
            <person name="Zhang X.C."/>
            <person name="Jiao Y.N."/>
            <person name="Eichler E.E."/>
            <person name="Li G.H."/>
            <person name="Liu X."/>
            <person name="Gao L.Z."/>
        </authorList>
    </citation>
    <scope>NUCLEOTIDE SEQUENCE [LARGE SCALE GENOMIC DNA]</scope>
    <source>
        <strain evidence="3">cv. GT1</strain>
        <tissue evidence="2">Leaf</tissue>
    </source>
</reference>
<proteinExistence type="predicted"/>
<name>A0A6A6M8R7_HEVBR</name>
<evidence type="ECO:0000313" key="2">
    <source>
        <dbReference type="EMBL" id="KAF2308656.1"/>
    </source>
</evidence>
<gene>
    <name evidence="2" type="ORF">GH714_011878</name>
</gene>
<evidence type="ECO:0000256" key="1">
    <source>
        <dbReference type="SAM" id="MobiDB-lite"/>
    </source>
</evidence>
<dbReference type="Proteomes" id="UP000467840">
    <property type="component" value="Chromosome 17"/>
</dbReference>
<dbReference type="EMBL" id="JAAGAX010000007">
    <property type="protein sequence ID" value="KAF2308656.1"/>
    <property type="molecule type" value="Genomic_DNA"/>
</dbReference>
<feature type="region of interest" description="Disordered" evidence="1">
    <location>
        <begin position="1"/>
        <end position="20"/>
    </location>
</feature>
<comment type="caution">
    <text evidence="2">The sequence shown here is derived from an EMBL/GenBank/DDBJ whole genome shotgun (WGS) entry which is preliminary data.</text>
</comment>
<accession>A0A6A6M8R7</accession>
<keyword evidence="3" id="KW-1185">Reference proteome</keyword>
<dbReference type="PANTHER" id="PTHR34778:SF6">
    <property type="entry name" value="SHUGOSHIN C-TERMINAL DOMAIN-CONTAINING PROTEIN"/>
    <property type="match status" value="1"/>
</dbReference>
<organism evidence="2 3">
    <name type="scientific">Hevea brasiliensis</name>
    <name type="common">Para rubber tree</name>
    <name type="synonym">Siphonia brasiliensis</name>
    <dbReference type="NCBI Taxonomy" id="3981"/>
    <lineage>
        <taxon>Eukaryota</taxon>
        <taxon>Viridiplantae</taxon>
        <taxon>Streptophyta</taxon>
        <taxon>Embryophyta</taxon>
        <taxon>Tracheophyta</taxon>
        <taxon>Spermatophyta</taxon>
        <taxon>Magnoliopsida</taxon>
        <taxon>eudicotyledons</taxon>
        <taxon>Gunneridae</taxon>
        <taxon>Pentapetalae</taxon>
        <taxon>rosids</taxon>
        <taxon>fabids</taxon>
        <taxon>Malpighiales</taxon>
        <taxon>Euphorbiaceae</taxon>
        <taxon>Crotonoideae</taxon>
        <taxon>Micrandreae</taxon>
        <taxon>Hevea</taxon>
    </lineage>
</organism>
<feature type="compositionally biased region" description="Basic and acidic residues" evidence="1">
    <location>
        <begin position="167"/>
        <end position="190"/>
    </location>
</feature>
<dbReference type="PANTHER" id="PTHR34778">
    <property type="entry name" value="OS02G0580700 PROTEIN"/>
    <property type="match status" value="1"/>
</dbReference>
<feature type="region of interest" description="Disordered" evidence="1">
    <location>
        <begin position="134"/>
        <end position="190"/>
    </location>
</feature>
<sequence length="220" mass="23972">MIAPEGKRQKTVQSGDAMSTTCTHYPDQHETCQLSSFLNQCKSCSLSLYGKIKLGNDGSSMTENEVKLNPLSSLDPALTLVKGGVNPPSGSTNVTVSVEALNRSGIIHNTSNKDVELAYEFVKQEYEAAANSTLPCYESNPEMETQEEAPSSPDQNTSLEKSTVTRRAGEKHNGSPDKEKSSIINESSRDSRRLAQVARQVCILKLIMWRPVPENSGHIG</sequence>
<protein>
    <submittedName>
        <fullName evidence="2">Uncharacterized protein</fullName>
    </submittedName>
</protein>
<feature type="compositionally biased region" description="Polar residues" evidence="1">
    <location>
        <begin position="11"/>
        <end position="20"/>
    </location>
</feature>
<dbReference type="AlphaFoldDB" id="A0A6A6M8R7"/>